<reference evidence="1 2" key="1">
    <citation type="journal article" date="2022" name="Allergy">
        <title>Genome assembly and annotation of Periplaneta americana reveal a comprehensive cockroach allergen profile.</title>
        <authorList>
            <person name="Wang L."/>
            <person name="Xiong Q."/>
            <person name="Saelim N."/>
            <person name="Wang L."/>
            <person name="Nong W."/>
            <person name="Wan A.T."/>
            <person name="Shi M."/>
            <person name="Liu X."/>
            <person name="Cao Q."/>
            <person name="Hui J.H.L."/>
            <person name="Sookrung N."/>
            <person name="Leung T.F."/>
            <person name="Tungtrongchitr A."/>
            <person name="Tsui S.K.W."/>
        </authorList>
    </citation>
    <scope>NUCLEOTIDE SEQUENCE [LARGE SCALE GENOMIC DNA]</scope>
    <source>
        <strain evidence="1">PWHHKU_190912</strain>
    </source>
</reference>
<dbReference type="Proteomes" id="UP001148838">
    <property type="component" value="Unassembled WGS sequence"/>
</dbReference>
<proteinExistence type="predicted"/>
<organism evidence="1 2">
    <name type="scientific">Periplaneta americana</name>
    <name type="common">American cockroach</name>
    <name type="synonym">Blatta americana</name>
    <dbReference type="NCBI Taxonomy" id="6978"/>
    <lineage>
        <taxon>Eukaryota</taxon>
        <taxon>Metazoa</taxon>
        <taxon>Ecdysozoa</taxon>
        <taxon>Arthropoda</taxon>
        <taxon>Hexapoda</taxon>
        <taxon>Insecta</taxon>
        <taxon>Pterygota</taxon>
        <taxon>Neoptera</taxon>
        <taxon>Polyneoptera</taxon>
        <taxon>Dictyoptera</taxon>
        <taxon>Blattodea</taxon>
        <taxon>Blattoidea</taxon>
        <taxon>Blattidae</taxon>
        <taxon>Blattinae</taxon>
        <taxon>Periplaneta</taxon>
    </lineage>
</organism>
<sequence>MCLSETYSRVRISQFLSDAFPIHCGLKQRDALSSLLFNVALEYAIRKVQDNREGLELNGLHQLLICADDVNMLRENPQTIRENTEILLEASKEIEVEKFKYLGATVTNINDTREEIKHRINMRNACYYSLEKLLSSSLLSKNLKVRIYKTVILPVVLYGCETWTLTLREEHRLMVFENKVLRKIFGAKRDEVTGEWRKLHKAELHALYSSPDIIRNIKSRRLRWAGHVARMGESRNAYRVLVGRPEGKISLGRPRRRWEDNIKMDLRAVGYDDRDWINLAQDRDQCEGGNELPAYSGHDACLRPLAGGAFSPKPFQVFRNISARIHSLRVLPRALRHLGRAVGMGPVLLGHLDERGIEKDAMFLIDSSCGPICLAEPLEESPFPFIITERPVHKT</sequence>
<dbReference type="EMBL" id="JAJSOF020000013">
    <property type="protein sequence ID" value="KAJ4443783.1"/>
    <property type="molecule type" value="Genomic_DNA"/>
</dbReference>
<gene>
    <name evidence="1" type="ORF">ANN_05561</name>
</gene>
<keyword evidence="2" id="KW-1185">Reference proteome</keyword>
<accession>A0ABQ8TC24</accession>
<name>A0ABQ8TC24_PERAM</name>
<evidence type="ECO:0008006" key="3">
    <source>
        <dbReference type="Google" id="ProtNLM"/>
    </source>
</evidence>
<protein>
    <recommendedName>
        <fullName evidence="3">Reverse transcriptase domain-containing protein</fullName>
    </recommendedName>
</protein>
<evidence type="ECO:0000313" key="1">
    <source>
        <dbReference type="EMBL" id="KAJ4443783.1"/>
    </source>
</evidence>
<evidence type="ECO:0000313" key="2">
    <source>
        <dbReference type="Proteomes" id="UP001148838"/>
    </source>
</evidence>
<comment type="caution">
    <text evidence="1">The sequence shown here is derived from an EMBL/GenBank/DDBJ whole genome shotgun (WGS) entry which is preliminary data.</text>
</comment>
<dbReference type="PANTHER" id="PTHR47027:SF20">
    <property type="entry name" value="REVERSE TRANSCRIPTASE-LIKE PROTEIN WITH RNA-DIRECTED DNA POLYMERASE DOMAIN"/>
    <property type="match status" value="1"/>
</dbReference>
<dbReference type="PANTHER" id="PTHR47027">
    <property type="entry name" value="REVERSE TRANSCRIPTASE DOMAIN-CONTAINING PROTEIN"/>
    <property type="match status" value="1"/>
</dbReference>